<evidence type="ECO:0000256" key="2">
    <source>
        <dbReference type="ARBA" id="ARBA00022801"/>
    </source>
</evidence>
<dbReference type="InterPro" id="IPR007330">
    <property type="entry name" value="MIT_dom"/>
</dbReference>
<dbReference type="WBParaSite" id="ASIM_0001454901-mRNA-1">
    <property type="protein sequence ID" value="ASIM_0001454901-mRNA-1"/>
    <property type="gene ID" value="ASIM_0001454901"/>
</dbReference>
<proteinExistence type="predicted"/>
<dbReference type="GO" id="GO:0004198">
    <property type="term" value="F:calcium-dependent cysteine-type endopeptidase activity"/>
    <property type="evidence" value="ECO:0007669"/>
    <property type="project" value="InterPro"/>
</dbReference>
<dbReference type="InterPro" id="IPR038765">
    <property type="entry name" value="Papain-like_cys_pep_sf"/>
</dbReference>
<feature type="region of interest" description="Disordered" evidence="5">
    <location>
        <begin position="144"/>
        <end position="196"/>
    </location>
</feature>
<keyword evidence="8" id="KW-1185">Reference proteome</keyword>
<dbReference type="PANTHER" id="PTHR46143">
    <property type="entry name" value="CALPAIN-7"/>
    <property type="match status" value="1"/>
</dbReference>
<feature type="compositionally biased region" description="Basic and acidic residues" evidence="5">
    <location>
        <begin position="165"/>
        <end position="176"/>
    </location>
</feature>
<accession>A0A0M3K123</accession>
<dbReference type="SUPFAM" id="SSF116846">
    <property type="entry name" value="MIT domain"/>
    <property type="match status" value="2"/>
</dbReference>
<evidence type="ECO:0000256" key="1">
    <source>
        <dbReference type="ARBA" id="ARBA00022670"/>
    </source>
</evidence>
<name>A0A0M3K123_ANISI</name>
<dbReference type="Proteomes" id="UP000267096">
    <property type="component" value="Unassembled WGS sequence"/>
</dbReference>
<organism evidence="9">
    <name type="scientific">Anisakis simplex</name>
    <name type="common">Herring worm</name>
    <dbReference type="NCBI Taxonomy" id="6269"/>
    <lineage>
        <taxon>Eukaryota</taxon>
        <taxon>Metazoa</taxon>
        <taxon>Ecdysozoa</taxon>
        <taxon>Nematoda</taxon>
        <taxon>Chromadorea</taxon>
        <taxon>Rhabditida</taxon>
        <taxon>Spirurina</taxon>
        <taxon>Ascaridomorpha</taxon>
        <taxon>Ascaridoidea</taxon>
        <taxon>Anisakidae</taxon>
        <taxon>Anisakis</taxon>
        <taxon>Anisakis simplex complex</taxon>
    </lineage>
</organism>
<dbReference type="SUPFAM" id="SSF54001">
    <property type="entry name" value="Cysteine proteinases"/>
    <property type="match status" value="1"/>
</dbReference>
<dbReference type="PANTHER" id="PTHR46143:SF1">
    <property type="entry name" value="CALPAIN-7"/>
    <property type="match status" value="1"/>
</dbReference>
<feature type="compositionally biased region" description="Basic and acidic residues" evidence="5">
    <location>
        <begin position="144"/>
        <end position="153"/>
    </location>
</feature>
<evidence type="ECO:0000256" key="4">
    <source>
        <dbReference type="PROSITE-ProRule" id="PRU00239"/>
    </source>
</evidence>
<reference evidence="9" key="1">
    <citation type="submission" date="2017-02" db="UniProtKB">
        <authorList>
            <consortium name="WormBaseParasite"/>
        </authorList>
    </citation>
    <scope>IDENTIFICATION</scope>
</reference>
<sequence>MDDATYSAEKAIAYDNAGRYDAAIYFYVDAANTILNLIRQNKVPASFRASAEGYISRAEYLKVQRTSMVCKNIKDEHQNNLERSEFLLYQALDADQAGNASDAITLYSEAIQLCLKSAATCGPEMQKKLRDLAKRALDRAEILKGHSSKEQSTEHIGLPEVPTDELSHLKLDDRSGKGSRSAGSTPTKVSKVITTDGEDDGRLGKDELAVLAVTSNINSRQYVPFLAVDLKERFAYPVPFTDHHGLLVLAAKQKQRLSKWLRPNEIMQSPTIIQNIDSGTIKQTIVSDCSFIASLSISARYEKRFGKRLVTSIIFPQNKRGEPIYNPCGKYMIKLHINGVWRKVFVTSIIRIDKVIAEFLIDVTCKRSFLAL</sequence>
<dbReference type="AlphaFoldDB" id="A0A0M3K123"/>
<dbReference type="Pfam" id="PF04212">
    <property type="entry name" value="MIT"/>
    <property type="match status" value="2"/>
</dbReference>
<evidence type="ECO:0000259" key="6">
    <source>
        <dbReference type="PROSITE" id="PS50203"/>
    </source>
</evidence>
<gene>
    <name evidence="7" type="ORF">ASIM_LOCUS13959</name>
</gene>
<dbReference type="SMART" id="SM00745">
    <property type="entry name" value="MIT"/>
    <property type="match status" value="2"/>
</dbReference>
<feature type="domain" description="Calpain catalytic" evidence="6">
    <location>
        <begin position="259"/>
        <end position="350"/>
    </location>
</feature>
<dbReference type="InterPro" id="IPR001300">
    <property type="entry name" value="Peptidase_C2_calpain_cat"/>
</dbReference>
<dbReference type="InterPro" id="IPR036181">
    <property type="entry name" value="MIT_dom_sf"/>
</dbReference>
<dbReference type="GO" id="GO:0006508">
    <property type="term" value="P:proteolysis"/>
    <property type="evidence" value="ECO:0007669"/>
    <property type="project" value="UniProtKB-KW"/>
</dbReference>
<dbReference type="Gene3D" id="1.20.58.80">
    <property type="entry name" value="Phosphotransferase system, lactose/cellobiose-type IIA subunit"/>
    <property type="match status" value="2"/>
</dbReference>
<dbReference type="EMBL" id="UYRR01031562">
    <property type="protein sequence ID" value="VDK51044.1"/>
    <property type="molecule type" value="Genomic_DNA"/>
</dbReference>
<keyword evidence="1" id="KW-0645">Protease</keyword>
<dbReference type="Pfam" id="PF00648">
    <property type="entry name" value="Peptidase_C2"/>
    <property type="match status" value="1"/>
</dbReference>
<protein>
    <submittedName>
        <fullName evidence="9">Calpain-7 (inferred by orthology to a human protein)</fullName>
    </submittedName>
</protein>
<reference evidence="7 8" key="2">
    <citation type="submission" date="2018-11" db="EMBL/GenBank/DDBJ databases">
        <authorList>
            <consortium name="Pathogen Informatics"/>
        </authorList>
    </citation>
    <scope>NUCLEOTIDE SEQUENCE [LARGE SCALE GENOMIC DNA]</scope>
</reference>
<dbReference type="OrthoDB" id="167576at2759"/>
<evidence type="ECO:0000313" key="7">
    <source>
        <dbReference type="EMBL" id="VDK51044.1"/>
    </source>
</evidence>
<comment type="caution">
    <text evidence="4">Lacks conserved residue(s) required for the propagation of feature annotation.</text>
</comment>
<evidence type="ECO:0000313" key="9">
    <source>
        <dbReference type="WBParaSite" id="ASIM_0001454901-mRNA-1"/>
    </source>
</evidence>
<evidence type="ECO:0000313" key="8">
    <source>
        <dbReference type="Proteomes" id="UP000267096"/>
    </source>
</evidence>
<keyword evidence="2" id="KW-0378">Hydrolase</keyword>
<dbReference type="PROSITE" id="PS50203">
    <property type="entry name" value="CALPAIN_CAT"/>
    <property type="match status" value="1"/>
</dbReference>
<evidence type="ECO:0000256" key="5">
    <source>
        <dbReference type="SAM" id="MobiDB-lite"/>
    </source>
</evidence>
<evidence type="ECO:0000256" key="3">
    <source>
        <dbReference type="ARBA" id="ARBA00022807"/>
    </source>
</evidence>
<dbReference type="InterPro" id="IPR051297">
    <property type="entry name" value="PalB/RIM13"/>
</dbReference>
<keyword evidence="3" id="KW-0788">Thiol protease</keyword>